<dbReference type="Pfam" id="PF08338">
    <property type="entry name" value="DUF1731"/>
    <property type="match status" value="1"/>
</dbReference>
<dbReference type="Proteomes" id="UP000588051">
    <property type="component" value="Unassembled WGS sequence"/>
</dbReference>
<protein>
    <submittedName>
        <fullName evidence="4">TIGR01777 family protein</fullName>
    </submittedName>
</protein>
<feature type="domain" description="NAD-dependent epimerase/dehydratase" evidence="2">
    <location>
        <begin position="3"/>
        <end position="215"/>
    </location>
</feature>
<dbReference type="InterPro" id="IPR013549">
    <property type="entry name" value="DUF1731"/>
</dbReference>
<comment type="caution">
    <text evidence="4">The sequence shown here is derived from an EMBL/GenBank/DDBJ whole genome shotgun (WGS) entry which is preliminary data.</text>
</comment>
<dbReference type="InterPro" id="IPR001509">
    <property type="entry name" value="Epimerase_deHydtase"/>
</dbReference>
<sequence length="302" mass="32782">MRILITGGTGLIGRRLCAFLTAQGHTLTVLSRQHSSVVKVLCGADVIPMCGLDEYRADTVFDAVINLAGEPIADRRWTASRQKILRNSRIGLTTALLRRIADAHHKPAVLLSGSAIGYYGDHGDDWQDESSSAGQDFGALLCVEWEGAALPAAAMGIRLCLLRTGLVLDAAGGVLQKMRLPFQLGLGMQIGDGRQWMSWIHIDDYIALLYSLLMDASAAGRFNMVAPNPVQNAGWTAALAHQLHRTAWLKMPAAVLRLMLGERALLLTGGQRVRPAQALARGFAFRYPELAAALDHLWQVPD</sequence>
<evidence type="ECO:0000313" key="5">
    <source>
        <dbReference type="Proteomes" id="UP000588051"/>
    </source>
</evidence>
<gene>
    <name evidence="4" type="ORF">HV832_05595</name>
</gene>
<evidence type="ECO:0000259" key="2">
    <source>
        <dbReference type="Pfam" id="PF01370"/>
    </source>
</evidence>
<dbReference type="InterPro" id="IPR010099">
    <property type="entry name" value="SDR39U1"/>
</dbReference>
<dbReference type="Pfam" id="PF01370">
    <property type="entry name" value="Epimerase"/>
    <property type="match status" value="1"/>
</dbReference>
<feature type="domain" description="DUF1731" evidence="3">
    <location>
        <begin position="251"/>
        <end position="297"/>
    </location>
</feature>
<reference evidence="4 5" key="1">
    <citation type="submission" date="2020-06" db="EMBL/GenBank/DDBJ databases">
        <authorList>
            <person name="Qiu C."/>
            <person name="Liu Z."/>
        </authorList>
    </citation>
    <scope>NUCLEOTIDE SEQUENCE [LARGE SCALE GENOMIC DNA]</scope>
    <source>
        <strain evidence="4 5">EM 1</strain>
    </source>
</reference>
<evidence type="ECO:0000259" key="3">
    <source>
        <dbReference type="Pfam" id="PF08338"/>
    </source>
</evidence>
<proteinExistence type="inferred from homology"/>
<dbReference type="EMBL" id="JABXYJ010000003">
    <property type="protein sequence ID" value="NVO77302.1"/>
    <property type="molecule type" value="Genomic_DNA"/>
</dbReference>
<dbReference type="PANTHER" id="PTHR11092:SF0">
    <property type="entry name" value="EPIMERASE FAMILY PROTEIN SDR39U1"/>
    <property type="match status" value="1"/>
</dbReference>
<evidence type="ECO:0000256" key="1">
    <source>
        <dbReference type="ARBA" id="ARBA00009353"/>
    </source>
</evidence>
<comment type="similarity">
    <text evidence="1">Belongs to the NAD(P)-dependent epimerase/dehydratase family. SDR39U1 subfamily.</text>
</comment>
<name>A0A850QAE8_9BURK</name>
<dbReference type="AlphaFoldDB" id="A0A850QAE8"/>
<dbReference type="Gene3D" id="3.40.50.720">
    <property type="entry name" value="NAD(P)-binding Rossmann-like Domain"/>
    <property type="match status" value="1"/>
</dbReference>
<accession>A0A850QAE8</accession>
<dbReference type="SUPFAM" id="SSF51735">
    <property type="entry name" value="NAD(P)-binding Rossmann-fold domains"/>
    <property type="match status" value="1"/>
</dbReference>
<dbReference type="InterPro" id="IPR036291">
    <property type="entry name" value="NAD(P)-bd_dom_sf"/>
</dbReference>
<organism evidence="4 5">
    <name type="scientific">Undibacterium oligocarboniphilum</name>
    <dbReference type="NCBI Taxonomy" id="666702"/>
    <lineage>
        <taxon>Bacteria</taxon>
        <taxon>Pseudomonadati</taxon>
        <taxon>Pseudomonadota</taxon>
        <taxon>Betaproteobacteria</taxon>
        <taxon>Burkholderiales</taxon>
        <taxon>Oxalobacteraceae</taxon>
        <taxon>Undibacterium</taxon>
    </lineage>
</organism>
<dbReference type="PANTHER" id="PTHR11092">
    <property type="entry name" value="SUGAR NUCLEOTIDE EPIMERASE RELATED"/>
    <property type="match status" value="1"/>
</dbReference>
<evidence type="ECO:0000313" key="4">
    <source>
        <dbReference type="EMBL" id="NVO77302.1"/>
    </source>
</evidence>
<keyword evidence="5" id="KW-1185">Reference proteome</keyword>
<dbReference type="NCBIfam" id="TIGR01777">
    <property type="entry name" value="yfcH"/>
    <property type="match status" value="1"/>
</dbReference>
<dbReference type="CDD" id="cd05242">
    <property type="entry name" value="SDR_a8"/>
    <property type="match status" value="1"/>
</dbReference>